<reference evidence="2 3" key="1">
    <citation type="submission" date="2018-07" db="EMBL/GenBank/DDBJ databases">
        <title>Complete genome sequence of Flavobacterium psychrolimnae LMG 22018.</title>
        <authorList>
            <person name="Kim D.-U."/>
        </authorList>
    </citation>
    <scope>NUCLEOTIDE SEQUENCE [LARGE SCALE GENOMIC DNA]</scope>
    <source>
        <strain evidence="2 3">LMG 22018</strain>
    </source>
</reference>
<sequence length="207" mass="24675">MNRKIIDYIVVEVRKDPNEYNQHYSPTNKGEALNISLNIKNIENEILIQENKKILSQEVIKYIDKLLNIVEDFSTYKVSESDDLFYQNKYTDLHPLIRITSYAFLDEKEDEYYRVELKKETRKKENEIAAIDKKNERATSEIQKLKIKESAIVENNHNLDFETFRTDFEKSVIYYLKKGYELQGGVSMSKRDSFDFIYCQAMVKYED</sequence>
<gene>
    <name evidence="2" type="ORF">DR980_13930</name>
</gene>
<keyword evidence="1" id="KW-0175">Coiled coil</keyword>
<dbReference type="EMBL" id="QNUX01000014">
    <property type="protein sequence ID" value="RBN49349.1"/>
    <property type="molecule type" value="Genomic_DNA"/>
</dbReference>
<accession>A0A366AWU8</accession>
<organism evidence="2 3">
    <name type="scientific">Flavobacterium psychrolimnae</name>
    <dbReference type="NCBI Taxonomy" id="249351"/>
    <lineage>
        <taxon>Bacteria</taxon>
        <taxon>Pseudomonadati</taxon>
        <taxon>Bacteroidota</taxon>
        <taxon>Flavobacteriia</taxon>
        <taxon>Flavobacteriales</taxon>
        <taxon>Flavobacteriaceae</taxon>
        <taxon>Flavobacterium</taxon>
    </lineage>
</organism>
<name>A0A366AWU8_9FLAO</name>
<protein>
    <submittedName>
        <fullName evidence="2">Uncharacterized protein</fullName>
    </submittedName>
</protein>
<feature type="coiled-coil region" evidence="1">
    <location>
        <begin position="114"/>
        <end position="148"/>
    </location>
</feature>
<dbReference type="RefSeq" id="WP_113637211.1">
    <property type="nucleotide sequence ID" value="NZ_QNUX01000014.1"/>
</dbReference>
<dbReference type="Proteomes" id="UP000253676">
    <property type="component" value="Unassembled WGS sequence"/>
</dbReference>
<dbReference type="AlphaFoldDB" id="A0A366AWU8"/>
<proteinExistence type="predicted"/>
<keyword evidence="3" id="KW-1185">Reference proteome</keyword>
<dbReference type="OrthoDB" id="9838151at2"/>
<evidence type="ECO:0000256" key="1">
    <source>
        <dbReference type="SAM" id="Coils"/>
    </source>
</evidence>
<comment type="caution">
    <text evidence="2">The sequence shown here is derived from an EMBL/GenBank/DDBJ whole genome shotgun (WGS) entry which is preliminary data.</text>
</comment>
<evidence type="ECO:0000313" key="2">
    <source>
        <dbReference type="EMBL" id="RBN49349.1"/>
    </source>
</evidence>
<evidence type="ECO:0000313" key="3">
    <source>
        <dbReference type="Proteomes" id="UP000253676"/>
    </source>
</evidence>